<evidence type="ECO:0000256" key="5">
    <source>
        <dbReference type="ARBA" id="ARBA00022741"/>
    </source>
</evidence>
<feature type="transmembrane region" description="Helical" evidence="10">
    <location>
        <begin position="94"/>
        <end position="113"/>
    </location>
</feature>
<dbReference type="CDD" id="cd03244">
    <property type="entry name" value="ABCC_MRP_domain2"/>
    <property type="match status" value="1"/>
</dbReference>
<evidence type="ECO:0000256" key="7">
    <source>
        <dbReference type="ARBA" id="ARBA00022989"/>
    </source>
</evidence>
<dbReference type="SUPFAM" id="SSF52540">
    <property type="entry name" value="P-loop containing nucleoside triphosphate hydrolases"/>
    <property type="match status" value="2"/>
</dbReference>
<feature type="compositionally biased region" description="Basic and acidic residues" evidence="9">
    <location>
        <begin position="641"/>
        <end position="651"/>
    </location>
</feature>
<dbReference type="Proteomes" id="UP001633002">
    <property type="component" value="Unassembled WGS sequence"/>
</dbReference>
<dbReference type="PROSITE" id="PS00211">
    <property type="entry name" value="ABC_TRANSPORTER_1"/>
    <property type="match status" value="1"/>
</dbReference>
<feature type="transmembrane region" description="Helical" evidence="10">
    <location>
        <begin position="827"/>
        <end position="847"/>
    </location>
</feature>
<organism evidence="13 14">
    <name type="scientific">Riccia sorocarpa</name>
    <dbReference type="NCBI Taxonomy" id="122646"/>
    <lineage>
        <taxon>Eukaryota</taxon>
        <taxon>Viridiplantae</taxon>
        <taxon>Streptophyta</taxon>
        <taxon>Embryophyta</taxon>
        <taxon>Marchantiophyta</taxon>
        <taxon>Marchantiopsida</taxon>
        <taxon>Marchantiidae</taxon>
        <taxon>Marchantiales</taxon>
        <taxon>Ricciaceae</taxon>
        <taxon>Riccia</taxon>
    </lineage>
</organism>
<evidence type="ECO:0000259" key="12">
    <source>
        <dbReference type="PROSITE" id="PS50929"/>
    </source>
</evidence>
<dbReference type="PROSITE" id="PS50929">
    <property type="entry name" value="ABC_TM1F"/>
    <property type="match status" value="2"/>
</dbReference>
<dbReference type="SUPFAM" id="SSF90123">
    <property type="entry name" value="ABC transporter transmembrane region"/>
    <property type="match status" value="2"/>
</dbReference>
<gene>
    <name evidence="13" type="ORF">R1sor_011555</name>
</gene>
<comment type="subcellular location">
    <subcellularLocation>
        <location evidence="1">Membrane</location>
        <topology evidence="1">Multi-pass membrane protein</topology>
    </subcellularLocation>
</comment>
<dbReference type="SMART" id="SM00382">
    <property type="entry name" value="AAA"/>
    <property type="match status" value="2"/>
</dbReference>
<dbReference type="PANTHER" id="PTHR24223:SF401">
    <property type="entry name" value="ATP-BINDING CASSETTE TRANSPORTER SUBFAMILY C"/>
    <property type="match status" value="1"/>
</dbReference>
<evidence type="ECO:0000256" key="4">
    <source>
        <dbReference type="ARBA" id="ARBA00022692"/>
    </source>
</evidence>
<dbReference type="InterPro" id="IPR003439">
    <property type="entry name" value="ABC_transporter-like_ATP-bd"/>
</dbReference>
<feature type="domain" description="ABC transporter" evidence="11">
    <location>
        <begin position="1104"/>
        <end position="1341"/>
    </location>
</feature>
<keyword evidence="14" id="KW-1185">Reference proteome</keyword>
<comment type="caution">
    <text evidence="13">The sequence shown here is derived from an EMBL/GenBank/DDBJ whole genome shotgun (WGS) entry which is preliminary data.</text>
</comment>
<keyword evidence="7 10" id="KW-1133">Transmembrane helix</keyword>
<dbReference type="Pfam" id="PF00005">
    <property type="entry name" value="ABC_tran"/>
    <property type="match status" value="2"/>
</dbReference>
<feature type="transmembrane region" description="Helical" evidence="10">
    <location>
        <begin position="210"/>
        <end position="230"/>
    </location>
</feature>
<dbReference type="EMBL" id="JBJQOH010000002">
    <property type="protein sequence ID" value="KAL3697479.1"/>
    <property type="molecule type" value="Genomic_DNA"/>
</dbReference>
<evidence type="ECO:0000256" key="1">
    <source>
        <dbReference type="ARBA" id="ARBA00004141"/>
    </source>
</evidence>
<dbReference type="Gene3D" id="3.40.50.300">
    <property type="entry name" value="P-loop containing nucleotide triphosphate hydrolases"/>
    <property type="match status" value="2"/>
</dbReference>
<dbReference type="InterPro" id="IPR003593">
    <property type="entry name" value="AAA+_ATPase"/>
</dbReference>
<name>A0ABD3I329_9MARC</name>
<evidence type="ECO:0000256" key="8">
    <source>
        <dbReference type="ARBA" id="ARBA00023136"/>
    </source>
</evidence>
<dbReference type="FunFam" id="1.20.1560.10:FF:000010">
    <property type="entry name" value="Multidrug resistance-associated ABC transporter"/>
    <property type="match status" value="1"/>
</dbReference>
<evidence type="ECO:0000256" key="6">
    <source>
        <dbReference type="ARBA" id="ARBA00022840"/>
    </source>
</evidence>
<feature type="domain" description="ABC transporter" evidence="11">
    <location>
        <begin position="426"/>
        <end position="658"/>
    </location>
</feature>
<dbReference type="FunFam" id="3.40.50.300:FF:000997">
    <property type="entry name" value="Multidrug resistance-associated protein 1"/>
    <property type="match status" value="1"/>
</dbReference>
<comment type="similarity">
    <text evidence="2">Belongs to the ABC transporter superfamily. ABCC family. Conjugate transporter (TC 3.A.1.208) subfamily.</text>
</comment>
<keyword evidence="8 10" id="KW-0472">Membrane</keyword>
<keyword evidence="3" id="KW-0813">Transport</keyword>
<reference evidence="13 14" key="1">
    <citation type="submission" date="2024-09" db="EMBL/GenBank/DDBJ databases">
        <title>Chromosome-scale assembly of Riccia sorocarpa.</title>
        <authorList>
            <person name="Paukszto L."/>
        </authorList>
    </citation>
    <scope>NUCLEOTIDE SEQUENCE [LARGE SCALE GENOMIC DNA]</scope>
    <source>
        <strain evidence="13">LP-2024</strain>
        <tissue evidence="13">Aerial parts of the thallus</tissue>
    </source>
</reference>
<protein>
    <submittedName>
        <fullName evidence="13">Uncharacterized protein</fullName>
    </submittedName>
</protein>
<dbReference type="InterPro" id="IPR011527">
    <property type="entry name" value="ABC1_TM_dom"/>
</dbReference>
<dbReference type="CDD" id="cd18579">
    <property type="entry name" value="ABC_6TM_ABCC_D1"/>
    <property type="match status" value="1"/>
</dbReference>
<dbReference type="CDD" id="cd18580">
    <property type="entry name" value="ABC_6TM_ABCC_D2"/>
    <property type="match status" value="1"/>
</dbReference>
<dbReference type="InterPro" id="IPR050173">
    <property type="entry name" value="ABC_transporter_C-like"/>
</dbReference>
<dbReference type="FunFam" id="3.40.50.300:FF:000163">
    <property type="entry name" value="Multidrug resistance-associated protein member 4"/>
    <property type="match status" value="1"/>
</dbReference>
<dbReference type="Gene3D" id="1.20.1560.10">
    <property type="entry name" value="ABC transporter type 1, transmembrane domain"/>
    <property type="match status" value="2"/>
</dbReference>
<feature type="domain" description="ABC transmembrane type-1" evidence="12">
    <location>
        <begin position="96"/>
        <end position="376"/>
    </location>
</feature>
<feature type="compositionally biased region" description="Acidic residues" evidence="9">
    <location>
        <begin position="652"/>
        <end position="670"/>
    </location>
</feature>
<dbReference type="InterPro" id="IPR027417">
    <property type="entry name" value="P-loop_NTPase"/>
</dbReference>
<feature type="transmembrane region" description="Helical" evidence="10">
    <location>
        <begin position="325"/>
        <end position="341"/>
    </location>
</feature>
<dbReference type="GO" id="GO:0005524">
    <property type="term" value="F:ATP binding"/>
    <property type="evidence" value="ECO:0007669"/>
    <property type="project" value="UniProtKB-KW"/>
</dbReference>
<feature type="region of interest" description="Disordered" evidence="9">
    <location>
        <begin position="640"/>
        <end position="692"/>
    </location>
</feature>
<dbReference type="InterPro" id="IPR017871">
    <property type="entry name" value="ABC_transporter-like_CS"/>
</dbReference>
<dbReference type="PROSITE" id="PS50893">
    <property type="entry name" value="ABC_TRANSPORTER_2"/>
    <property type="match status" value="2"/>
</dbReference>
<feature type="compositionally biased region" description="Polar residues" evidence="9">
    <location>
        <begin position="679"/>
        <end position="692"/>
    </location>
</feature>
<keyword evidence="4 10" id="KW-0812">Transmembrane</keyword>
<feature type="transmembrane region" description="Helical" evidence="10">
    <location>
        <begin position="909"/>
        <end position="939"/>
    </location>
</feature>
<dbReference type="CDD" id="cd03250">
    <property type="entry name" value="ABCC_MRP_domain1"/>
    <property type="match status" value="1"/>
</dbReference>
<evidence type="ECO:0000256" key="10">
    <source>
        <dbReference type="SAM" id="Phobius"/>
    </source>
</evidence>
<sequence>MEEPLGLTYRPKTAGPSPELKANWLSYITWQWCQPLVNLGNKKALQKEDLHDMVPRETAEFNEHLWNKIRERRLKEGMKSTVARIVYEACGRELILSSVCMPIWFGAVIAQVYTMRALVKEAEKGGSIEWWRGFLLIFSMWATSVVQSLAQHWSFLYGQKFGLRLKAAVNMAIFSKIMRMRLVALGGTSSGLMLNLVTNDTQKLVDASTFLAYVGFSLVVCIVVAVLAIVDAGLAAVPGVAVILLAQPLQLGIASIIGRIRRTAVRVTDSRVRTVAEILSGVRVVKYNGWTSTFLKRIDEIRSVEIGWIRRATLLRACTTSFKDVISPIAALATFGAYVAINDGILIASKAFTLLGLYGILVRIYGIVPAGVQYMSETYVGLQRMEMLMNLPDGNGPSSPEDVEKIRKLYPRAAVAVTEGTFAWYIRDRDFPATDGAVSNGDDKKKNENSPQLQDINLAMKKGELVAVIGSVGSGKSSLLLAVLGEMECVKGAFWTERNVSYVPQQPWILNDSVKNNIITVNSFDEARYKQVVFSCALEHDIAQLPAGDQTEIGERGVNLSGGQKARVSLARACYSECPVVLLDDPLAAVDVPTARHLMQHVLGGILKGRTVILVTHNKSSLEVVDRIFVMENGRLQQVNSKEDLEEKGLVSEEEQSDEEFNDPLEEQEEEQQKKLETSSDSQNLPQDQLNNTSSVYEKRTSFCSLEKSSSRTSTRISFSKTARLSLEKSSSRTSTRISFSKTARLSLEEKERQQQQQLGGLTIKEDRMIGEVTWKTYSDYVRGGGVFLFIVTMFVMCLAQAVRVVVDYWVSVWIGNKYHKSTHVYLFSYAVLVVGAVILSVGRGFLFSEVAMRAAGHMHRQMAEKVLRSPQLFFDQNPVGRILNRFSKDQAMVDELLPYTAQGMFENLIGVLGVMVFIAIIMPWFLLCLPPFVFLFIYCQQRYVAVSRELKRLDGLSRSPIYAHFAQTLQGVTSVRAYGIESAMHDHFRDLLDANHRAMIAFLHLSRWLGTRLDFTAAICVATTALLAVLLRNTISPGLVGVVLLESLQLTGFFQYGVRLVADTENIFTSVERIQTYGNLPTEARPDSPPGLITEQWPEKGEVEFVEYTMAYRIDLPAVLNELSFKILPQEKVGILGRTGAGKSSLAAALFRMVENDKCSGCILIDGVDTSQVGLDDLRLRLSIIPQDPVLFKGTLRSNLDPFDRYTDDELHSALVRVQLSAKMKTLDGGLSSEISENGDNFSVGQRQLLCLARSLLRKSKIIVMDEATAAVDGETDQLIQETMRDVFSDCTVLTIAHRIDTIIDCDRVLVLAKGGRICEFESPLNLLRKADNVDFSDNSVTPSQHVFANMVAQAGPNVAGQLRRAAEAAEEKKRLRQNKA</sequence>
<feature type="transmembrane region" description="Helical" evidence="10">
    <location>
        <begin position="786"/>
        <end position="807"/>
    </location>
</feature>
<evidence type="ECO:0000313" key="13">
    <source>
        <dbReference type="EMBL" id="KAL3697479.1"/>
    </source>
</evidence>
<feature type="transmembrane region" description="Helical" evidence="10">
    <location>
        <begin position="134"/>
        <end position="157"/>
    </location>
</feature>
<keyword evidence="5" id="KW-0547">Nucleotide-binding</keyword>
<feature type="domain" description="ABC transmembrane type-1" evidence="12">
    <location>
        <begin position="791"/>
        <end position="1067"/>
    </location>
</feature>
<evidence type="ECO:0000256" key="9">
    <source>
        <dbReference type="SAM" id="MobiDB-lite"/>
    </source>
</evidence>
<dbReference type="GO" id="GO:0016020">
    <property type="term" value="C:membrane"/>
    <property type="evidence" value="ECO:0007669"/>
    <property type="project" value="UniProtKB-SubCell"/>
</dbReference>
<feature type="transmembrane region" description="Helical" evidence="10">
    <location>
        <begin position="347"/>
        <end position="366"/>
    </location>
</feature>
<evidence type="ECO:0000256" key="3">
    <source>
        <dbReference type="ARBA" id="ARBA00022448"/>
    </source>
</evidence>
<accession>A0ABD3I329</accession>
<dbReference type="InterPro" id="IPR036640">
    <property type="entry name" value="ABC1_TM_sf"/>
</dbReference>
<evidence type="ECO:0000259" key="11">
    <source>
        <dbReference type="PROSITE" id="PS50893"/>
    </source>
</evidence>
<keyword evidence="6" id="KW-0067">ATP-binding</keyword>
<feature type="transmembrane region" description="Helical" evidence="10">
    <location>
        <begin position="236"/>
        <end position="257"/>
    </location>
</feature>
<evidence type="ECO:0000256" key="2">
    <source>
        <dbReference type="ARBA" id="ARBA00009726"/>
    </source>
</evidence>
<dbReference type="Pfam" id="PF00664">
    <property type="entry name" value="ABC_membrane"/>
    <property type="match status" value="2"/>
</dbReference>
<evidence type="ECO:0000313" key="14">
    <source>
        <dbReference type="Proteomes" id="UP001633002"/>
    </source>
</evidence>
<dbReference type="PANTHER" id="PTHR24223">
    <property type="entry name" value="ATP-BINDING CASSETTE SUB-FAMILY C"/>
    <property type="match status" value="1"/>
</dbReference>
<proteinExistence type="inferred from homology"/>
<dbReference type="InterPro" id="IPR044726">
    <property type="entry name" value="ABCC_6TM_D2"/>
</dbReference>
<dbReference type="InterPro" id="IPR044746">
    <property type="entry name" value="ABCC_6TM_D1"/>
</dbReference>